<evidence type="ECO:0000313" key="7">
    <source>
        <dbReference type="Proteomes" id="UP000094472"/>
    </source>
</evidence>
<dbReference type="GO" id="GO:0005524">
    <property type="term" value="F:ATP binding"/>
    <property type="evidence" value="ECO:0007669"/>
    <property type="project" value="UniProtKB-KW"/>
</dbReference>
<evidence type="ECO:0000256" key="1">
    <source>
        <dbReference type="ARBA" id="ARBA00005417"/>
    </source>
</evidence>
<evidence type="ECO:0000259" key="5">
    <source>
        <dbReference type="PROSITE" id="PS50893"/>
    </source>
</evidence>
<dbReference type="Gene3D" id="3.40.50.300">
    <property type="entry name" value="P-loop containing nucleotide triphosphate hydrolases"/>
    <property type="match status" value="1"/>
</dbReference>
<dbReference type="SMART" id="SM00382">
    <property type="entry name" value="AAA"/>
    <property type="match status" value="1"/>
</dbReference>
<dbReference type="InterPro" id="IPR003593">
    <property type="entry name" value="AAA+_ATPase"/>
</dbReference>
<evidence type="ECO:0000256" key="3">
    <source>
        <dbReference type="ARBA" id="ARBA00022741"/>
    </source>
</evidence>
<evidence type="ECO:0000313" key="6">
    <source>
        <dbReference type="EMBL" id="ODR98177.1"/>
    </source>
</evidence>
<dbReference type="PANTHER" id="PTHR42788">
    <property type="entry name" value="TAURINE IMPORT ATP-BINDING PROTEIN-RELATED"/>
    <property type="match status" value="1"/>
</dbReference>
<evidence type="ECO:0000256" key="4">
    <source>
        <dbReference type="ARBA" id="ARBA00022840"/>
    </source>
</evidence>
<keyword evidence="3" id="KW-0547">Nucleotide-binding</keyword>
<proteinExistence type="inferred from homology"/>
<keyword evidence="2" id="KW-0813">Transport</keyword>
<dbReference type="STRING" id="1774969.AUC69_09650"/>
<dbReference type="AlphaFoldDB" id="A0A1E3VXB3"/>
<dbReference type="InterPro" id="IPR027417">
    <property type="entry name" value="P-loop_NTPase"/>
</dbReference>
<dbReference type="GO" id="GO:0016887">
    <property type="term" value="F:ATP hydrolysis activity"/>
    <property type="evidence" value="ECO:0007669"/>
    <property type="project" value="InterPro"/>
</dbReference>
<gene>
    <name evidence="6" type="ORF">AUC69_09650</name>
</gene>
<reference evidence="6 7" key="1">
    <citation type="journal article" date="2016" name="Environ. Microbiol.">
        <title>New Methyloceanibacter diversity from North Sea sediments includes methanotroph containing solely the soluble methane monooxygenase.</title>
        <authorList>
            <person name="Vekeman B."/>
            <person name="Kerckhof F.M."/>
            <person name="Cremers G."/>
            <person name="de Vos P."/>
            <person name="Vandamme P."/>
            <person name="Boon N."/>
            <person name="Op den Camp H.J."/>
            <person name="Heylen K."/>
        </authorList>
    </citation>
    <scope>NUCLEOTIDE SEQUENCE [LARGE SCALE GENOMIC DNA]</scope>
    <source>
        <strain evidence="6 7">R-67175</strain>
    </source>
</reference>
<comment type="similarity">
    <text evidence="1">Belongs to the ABC transporter superfamily.</text>
</comment>
<dbReference type="Proteomes" id="UP000094472">
    <property type="component" value="Unassembled WGS sequence"/>
</dbReference>
<dbReference type="PROSITE" id="PS50893">
    <property type="entry name" value="ABC_TRANSPORTER_2"/>
    <property type="match status" value="1"/>
</dbReference>
<dbReference type="InterPro" id="IPR050166">
    <property type="entry name" value="ABC_transporter_ATP-bind"/>
</dbReference>
<dbReference type="PANTHER" id="PTHR42788:SF19">
    <property type="entry name" value="ALIPHATIC SULFONATES IMPORT ATP-BINDING PROTEIN SSUB 2"/>
    <property type="match status" value="1"/>
</dbReference>
<dbReference type="Pfam" id="PF00005">
    <property type="entry name" value="ABC_tran"/>
    <property type="match status" value="1"/>
</dbReference>
<protein>
    <submittedName>
        <fullName evidence="6">ABC transporter ATP-binding protein</fullName>
    </submittedName>
</protein>
<name>A0A1E3VXB3_9HYPH</name>
<accession>A0A1E3VXB3</accession>
<keyword evidence="4 6" id="KW-0067">ATP-binding</keyword>
<sequence length="250" mass="27945">MNDIQHAGVTSQFKIRVEEKTHVGADGTELTAIRDLTLDLKPESMTVLMGPSGCGKTTLLRIVAHLDDRFIGEVEFPSDARIGFMFQEPRLLPWRTVRQNIELVAAPGFTEEELDRLARSVGLTEMLPRYPQELSLGLARRVALARAFATKPDLLLLDEPFVSLDEKTADRLRRLLLDVWSARPTTAVMVTHNAREAILLADQLVLLAPRPTHVVAIETIDVPQAERDPKMIEALHSDLLQRFPANFSGL</sequence>
<dbReference type="InterPro" id="IPR003439">
    <property type="entry name" value="ABC_transporter-like_ATP-bd"/>
</dbReference>
<keyword evidence="7" id="KW-1185">Reference proteome</keyword>
<organism evidence="6 7">
    <name type="scientific">Methyloceanibacter superfactus</name>
    <dbReference type="NCBI Taxonomy" id="1774969"/>
    <lineage>
        <taxon>Bacteria</taxon>
        <taxon>Pseudomonadati</taxon>
        <taxon>Pseudomonadota</taxon>
        <taxon>Alphaproteobacteria</taxon>
        <taxon>Hyphomicrobiales</taxon>
        <taxon>Hyphomicrobiaceae</taxon>
        <taxon>Methyloceanibacter</taxon>
    </lineage>
</organism>
<evidence type="ECO:0000256" key="2">
    <source>
        <dbReference type="ARBA" id="ARBA00022448"/>
    </source>
</evidence>
<dbReference type="SUPFAM" id="SSF52540">
    <property type="entry name" value="P-loop containing nucleoside triphosphate hydrolases"/>
    <property type="match status" value="1"/>
</dbReference>
<comment type="caution">
    <text evidence="6">The sequence shown here is derived from an EMBL/GenBank/DDBJ whole genome shotgun (WGS) entry which is preliminary data.</text>
</comment>
<feature type="domain" description="ABC transporter" evidence="5">
    <location>
        <begin position="15"/>
        <end position="234"/>
    </location>
</feature>
<dbReference type="EMBL" id="LPWF01000023">
    <property type="protein sequence ID" value="ODR98177.1"/>
    <property type="molecule type" value="Genomic_DNA"/>
</dbReference>